<gene>
    <name evidence="1" type="ORF">B296_00032901</name>
</gene>
<accession>A0A426XPB3</accession>
<evidence type="ECO:0000313" key="1">
    <source>
        <dbReference type="EMBL" id="RRT41339.1"/>
    </source>
</evidence>
<reference evidence="1 2" key="1">
    <citation type="journal article" date="2014" name="Agronomy (Basel)">
        <title>A Draft Genome Sequence for Ensete ventricosum, the Drought-Tolerant Tree Against Hunger.</title>
        <authorList>
            <person name="Harrison J."/>
            <person name="Moore K.A."/>
            <person name="Paszkiewicz K."/>
            <person name="Jones T."/>
            <person name="Grant M."/>
            <person name="Ambacheew D."/>
            <person name="Muzemil S."/>
            <person name="Studholme D.J."/>
        </authorList>
    </citation>
    <scope>NUCLEOTIDE SEQUENCE [LARGE SCALE GENOMIC DNA]</scope>
</reference>
<protein>
    <submittedName>
        <fullName evidence="1">Uncharacterized protein</fullName>
    </submittedName>
</protein>
<dbReference type="AlphaFoldDB" id="A0A426XPB3"/>
<dbReference type="Proteomes" id="UP000287651">
    <property type="component" value="Unassembled WGS sequence"/>
</dbReference>
<sequence length="134" mass="14543">MAEERRDCLIRTVSFCRLDGGDGTEEIRADIVYVIALADAAVLAGNLAAELSLSRRRAVDHHPRRLAVVSPRALLRLSKATLLAICVRATAAAAGDRHAHDAVLPVRQMVLSFHIITEMPLSHACPHPMAIHPC</sequence>
<evidence type="ECO:0000313" key="2">
    <source>
        <dbReference type="Proteomes" id="UP000287651"/>
    </source>
</evidence>
<dbReference type="EMBL" id="AMZH03018656">
    <property type="protein sequence ID" value="RRT41339.1"/>
    <property type="molecule type" value="Genomic_DNA"/>
</dbReference>
<feature type="non-terminal residue" evidence="1">
    <location>
        <position position="134"/>
    </location>
</feature>
<comment type="caution">
    <text evidence="1">The sequence shown here is derived from an EMBL/GenBank/DDBJ whole genome shotgun (WGS) entry which is preliminary data.</text>
</comment>
<organism evidence="1 2">
    <name type="scientific">Ensete ventricosum</name>
    <name type="common">Abyssinian banana</name>
    <name type="synonym">Musa ensete</name>
    <dbReference type="NCBI Taxonomy" id="4639"/>
    <lineage>
        <taxon>Eukaryota</taxon>
        <taxon>Viridiplantae</taxon>
        <taxon>Streptophyta</taxon>
        <taxon>Embryophyta</taxon>
        <taxon>Tracheophyta</taxon>
        <taxon>Spermatophyta</taxon>
        <taxon>Magnoliopsida</taxon>
        <taxon>Liliopsida</taxon>
        <taxon>Zingiberales</taxon>
        <taxon>Musaceae</taxon>
        <taxon>Ensete</taxon>
    </lineage>
</organism>
<proteinExistence type="predicted"/>
<name>A0A426XPB3_ENSVE</name>